<accession>A0A0E3ZGU9</accession>
<keyword evidence="2" id="KW-1185">Reference proteome</keyword>
<evidence type="ECO:0008006" key="3">
    <source>
        <dbReference type="Google" id="ProtNLM"/>
    </source>
</evidence>
<reference evidence="1 2" key="1">
    <citation type="journal article" date="2015" name="Sci. Rep.">
        <title>Unraveling adaptation of Pontibacter korlensis to radiation and infertility in desert through complete genome and comparative transcriptomic analysis.</title>
        <authorList>
            <person name="Dai J."/>
            <person name="Dai W."/>
            <person name="Qiu C."/>
            <person name="Yang Z."/>
            <person name="Zhang Y."/>
            <person name="Zhou M."/>
            <person name="Zhang L."/>
            <person name="Fang C."/>
            <person name="Gao Q."/>
            <person name="Yang Q."/>
            <person name="Li X."/>
            <person name="Wang Z."/>
            <person name="Wang Z."/>
            <person name="Jia Z."/>
            <person name="Chen X."/>
        </authorList>
    </citation>
    <scope>NUCLEOTIDE SEQUENCE [LARGE SCALE GENOMIC DNA]</scope>
    <source>
        <strain evidence="1 2">X14-1T</strain>
    </source>
</reference>
<dbReference type="STRING" id="400092.PKOR_21225"/>
<dbReference type="KEGG" id="pko:PKOR_21225"/>
<name>A0A0E3ZGU9_9BACT</name>
<proteinExistence type="predicted"/>
<protein>
    <recommendedName>
        <fullName evidence="3">STAS/SEC14 domain-containing protein</fullName>
    </recommendedName>
</protein>
<dbReference type="HOGENOM" id="CLU_128678_3_0_10"/>
<dbReference type="InterPro" id="IPR036513">
    <property type="entry name" value="STAS_dom_sf"/>
</dbReference>
<dbReference type="AlphaFoldDB" id="A0A0E3ZGU9"/>
<dbReference type="OrthoDB" id="882485at2"/>
<dbReference type="SUPFAM" id="SSF52091">
    <property type="entry name" value="SpoIIaa-like"/>
    <property type="match status" value="1"/>
</dbReference>
<dbReference type="PATRIC" id="fig|400092.3.peg.4666"/>
<evidence type="ECO:0000313" key="1">
    <source>
        <dbReference type="EMBL" id="AKD05134.1"/>
    </source>
</evidence>
<dbReference type="RefSeq" id="WP_046313359.1">
    <property type="nucleotide sequence ID" value="NZ_CBCSCY010000059.1"/>
</dbReference>
<sequence length="137" mass="15664">MIQELTNPFGRVYLTIETNTKNRWIHVNWMGYLTEENIKNGAAAYTKALADAGFNCVLNDTRLIIGGWDHSLNWVVNEWAPRAARAGLKYFAMITNPETFGGSTASTFYSNLKSFQAEVFDDKAKAEEWLRQYSIER</sequence>
<evidence type="ECO:0000313" key="2">
    <source>
        <dbReference type="Proteomes" id="UP000033109"/>
    </source>
</evidence>
<dbReference type="EMBL" id="CP009621">
    <property type="protein sequence ID" value="AKD05134.1"/>
    <property type="molecule type" value="Genomic_DNA"/>
</dbReference>
<gene>
    <name evidence="1" type="ORF">PKOR_21225</name>
</gene>
<dbReference type="Proteomes" id="UP000033109">
    <property type="component" value="Chromosome"/>
</dbReference>
<organism evidence="1 2">
    <name type="scientific">Pontibacter korlensis</name>
    <dbReference type="NCBI Taxonomy" id="400092"/>
    <lineage>
        <taxon>Bacteria</taxon>
        <taxon>Pseudomonadati</taxon>
        <taxon>Bacteroidota</taxon>
        <taxon>Cytophagia</taxon>
        <taxon>Cytophagales</taxon>
        <taxon>Hymenobacteraceae</taxon>
        <taxon>Pontibacter</taxon>
    </lineage>
</organism>